<reference evidence="1 2" key="1">
    <citation type="submission" date="2019-11" db="EMBL/GenBank/DDBJ databases">
        <title>Spirosoma endbachense sp. nov., isolated from a natural salt meadow.</title>
        <authorList>
            <person name="Rojas J."/>
            <person name="Ambika Manirajan B."/>
            <person name="Ratering S."/>
            <person name="Suarez C."/>
            <person name="Geissler-Plaum R."/>
            <person name="Schnell S."/>
        </authorList>
    </citation>
    <scope>NUCLEOTIDE SEQUENCE [LARGE SCALE GENOMIC DNA]</scope>
    <source>
        <strain evidence="1 2">I-24</strain>
    </source>
</reference>
<dbReference type="InterPro" id="IPR035959">
    <property type="entry name" value="RutC-like_sf"/>
</dbReference>
<dbReference type="PANTHER" id="PTHR11803">
    <property type="entry name" value="2-IMINOBUTANOATE/2-IMINOPROPANOATE DEAMINASE RIDA"/>
    <property type="match status" value="1"/>
</dbReference>
<evidence type="ECO:0000313" key="2">
    <source>
        <dbReference type="Proteomes" id="UP000464577"/>
    </source>
</evidence>
<dbReference type="GO" id="GO:0019239">
    <property type="term" value="F:deaminase activity"/>
    <property type="evidence" value="ECO:0007669"/>
    <property type="project" value="TreeGrafter"/>
</dbReference>
<organism evidence="1 2">
    <name type="scientific">Spirosoma endbachense</name>
    <dbReference type="NCBI Taxonomy" id="2666025"/>
    <lineage>
        <taxon>Bacteria</taxon>
        <taxon>Pseudomonadati</taxon>
        <taxon>Bacteroidota</taxon>
        <taxon>Cytophagia</taxon>
        <taxon>Cytophagales</taxon>
        <taxon>Cytophagaceae</taxon>
        <taxon>Spirosoma</taxon>
    </lineage>
</organism>
<keyword evidence="2" id="KW-1185">Reference proteome</keyword>
<dbReference type="SUPFAM" id="SSF55298">
    <property type="entry name" value="YjgF-like"/>
    <property type="match status" value="1"/>
</dbReference>
<dbReference type="Proteomes" id="UP000464577">
    <property type="component" value="Chromosome"/>
</dbReference>
<dbReference type="CDD" id="cd00448">
    <property type="entry name" value="YjgF_YER057c_UK114_family"/>
    <property type="match status" value="1"/>
</dbReference>
<sequence>MKAQRRSILKRLFASVAGVAGLGVTTKASTEQIASESTASKEVFNVVTQDDVPLFSGSTKLGNLVFVAGKGYHKEGDIKVHTDEVLKELEKELIKAGSSMEKVLKVSVFLHDLNDYKGMNEVYKGRFGSKPPVRTTVAVYGGVPGDSLVEMDCIAYI</sequence>
<accession>A0A6P1VXG3</accession>
<dbReference type="InterPro" id="IPR006175">
    <property type="entry name" value="YjgF/YER057c/UK114"/>
</dbReference>
<evidence type="ECO:0000313" key="1">
    <source>
        <dbReference type="EMBL" id="QHV96520.1"/>
    </source>
</evidence>
<dbReference type="AlphaFoldDB" id="A0A6P1VXG3"/>
<dbReference type="PANTHER" id="PTHR11803:SF39">
    <property type="entry name" value="2-IMINOBUTANOATE_2-IMINOPROPANOATE DEAMINASE"/>
    <property type="match status" value="1"/>
</dbReference>
<proteinExistence type="predicted"/>
<dbReference type="GO" id="GO:0005829">
    <property type="term" value="C:cytosol"/>
    <property type="evidence" value="ECO:0007669"/>
    <property type="project" value="TreeGrafter"/>
</dbReference>
<name>A0A6P1VXG3_9BACT</name>
<dbReference type="KEGG" id="senf:GJR95_16525"/>
<dbReference type="EMBL" id="CP045997">
    <property type="protein sequence ID" value="QHV96520.1"/>
    <property type="molecule type" value="Genomic_DNA"/>
</dbReference>
<dbReference type="Pfam" id="PF01042">
    <property type="entry name" value="Ribonuc_L-PSP"/>
    <property type="match status" value="1"/>
</dbReference>
<dbReference type="Gene3D" id="3.30.1330.40">
    <property type="entry name" value="RutC-like"/>
    <property type="match status" value="1"/>
</dbReference>
<dbReference type="RefSeq" id="WP_162386928.1">
    <property type="nucleotide sequence ID" value="NZ_CP045997.1"/>
</dbReference>
<protein>
    <submittedName>
        <fullName evidence="1">RidA family protein</fullName>
    </submittedName>
</protein>
<gene>
    <name evidence="1" type="ORF">GJR95_16525</name>
</gene>